<feature type="transmembrane region" description="Helical" evidence="1">
    <location>
        <begin position="201"/>
        <end position="219"/>
    </location>
</feature>
<gene>
    <name evidence="2" type="ORF">FVP60_08480</name>
</gene>
<feature type="transmembrane region" description="Helical" evidence="1">
    <location>
        <begin position="49"/>
        <end position="70"/>
    </location>
</feature>
<proteinExistence type="predicted"/>
<dbReference type="InterPro" id="IPR025238">
    <property type="entry name" value="DUF4184"/>
</dbReference>
<dbReference type="AlphaFoldDB" id="A0A5C8HQ69"/>
<dbReference type="RefSeq" id="WP_147825829.1">
    <property type="nucleotide sequence ID" value="NZ_BAAARG010000002.1"/>
</dbReference>
<organism evidence="2 3">
    <name type="scientific">Microbacterium mitrae</name>
    <dbReference type="NCBI Taxonomy" id="664640"/>
    <lineage>
        <taxon>Bacteria</taxon>
        <taxon>Bacillati</taxon>
        <taxon>Actinomycetota</taxon>
        <taxon>Actinomycetes</taxon>
        <taxon>Micrococcales</taxon>
        <taxon>Microbacteriaceae</taxon>
        <taxon>Microbacterium</taxon>
    </lineage>
</organism>
<sequence>MPFTVSHAVVALPFLRTPLIPGAIAIGAMAPDLPLFVRQVVPSYSTTHNLEAIAITLVLALLLFVLWRLVLRPAAAHLVPGAIAERLPQDWQQSTRQTLRESFVRPRTHATVGGTTVQVAVALASLALGIVSHVVWDSFTHEGRQDYAWLAADWGPLPAFKWLQHGSSLISLVVLAVWGVWWLSRRERVPVASRLRPAVRIVWLSALPVFLIAATVWGFVQYGPLTDEWTLAHLAYRVLPPACAVWALLTLVLCVVAVVRRAPATHEQPATRP</sequence>
<evidence type="ECO:0000313" key="3">
    <source>
        <dbReference type="Proteomes" id="UP000321196"/>
    </source>
</evidence>
<dbReference type="Proteomes" id="UP000321196">
    <property type="component" value="Unassembled WGS sequence"/>
</dbReference>
<feature type="transmembrane region" description="Helical" evidence="1">
    <location>
        <begin position="162"/>
        <end position="181"/>
    </location>
</feature>
<dbReference type="Pfam" id="PF13803">
    <property type="entry name" value="DUF4184"/>
    <property type="match status" value="1"/>
</dbReference>
<keyword evidence="1" id="KW-0812">Transmembrane</keyword>
<reference evidence="2 3" key="1">
    <citation type="submission" date="2019-08" db="EMBL/GenBank/DDBJ databases">
        <authorList>
            <person name="Dong K."/>
        </authorList>
    </citation>
    <scope>NUCLEOTIDE SEQUENCE [LARGE SCALE GENOMIC DNA]</scope>
    <source>
        <strain evidence="2 3">M4-8</strain>
    </source>
</reference>
<keyword evidence="1" id="KW-0472">Membrane</keyword>
<dbReference type="EMBL" id="VRSW01000002">
    <property type="protein sequence ID" value="TXK04695.1"/>
    <property type="molecule type" value="Genomic_DNA"/>
</dbReference>
<protein>
    <submittedName>
        <fullName evidence="2">DUF4184 family protein</fullName>
    </submittedName>
</protein>
<keyword evidence="1" id="KW-1133">Transmembrane helix</keyword>
<feature type="transmembrane region" description="Helical" evidence="1">
    <location>
        <begin position="110"/>
        <end position="136"/>
    </location>
</feature>
<name>A0A5C8HQ69_9MICO</name>
<feature type="transmembrane region" description="Helical" evidence="1">
    <location>
        <begin position="239"/>
        <end position="259"/>
    </location>
</feature>
<evidence type="ECO:0000256" key="1">
    <source>
        <dbReference type="SAM" id="Phobius"/>
    </source>
</evidence>
<accession>A0A5C8HQ69</accession>
<comment type="caution">
    <text evidence="2">The sequence shown here is derived from an EMBL/GenBank/DDBJ whole genome shotgun (WGS) entry which is preliminary data.</text>
</comment>
<dbReference type="OrthoDB" id="8481923at2"/>
<keyword evidence="3" id="KW-1185">Reference proteome</keyword>
<evidence type="ECO:0000313" key="2">
    <source>
        <dbReference type="EMBL" id="TXK04695.1"/>
    </source>
</evidence>